<accession>A0ABR2IR88</accession>
<keyword evidence="2" id="KW-1185">Reference proteome</keyword>
<comment type="caution">
    <text evidence="1">The sequence shown here is derived from an EMBL/GenBank/DDBJ whole genome shotgun (WGS) entry which is preliminary data.</text>
</comment>
<proteinExistence type="predicted"/>
<reference evidence="1 2" key="1">
    <citation type="submission" date="2024-04" db="EMBL/GenBank/DDBJ databases">
        <title>Tritrichomonas musculus Genome.</title>
        <authorList>
            <person name="Alves-Ferreira E."/>
            <person name="Grigg M."/>
            <person name="Lorenzi H."/>
            <person name="Galac M."/>
        </authorList>
    </citation>
    <scope>NUCLEOTIDE SEQUENCE [LARGE SCALE GENOMIC DNA]</scope>
    <source>
        <strain evidence="1 2">EAF2021</strain>
    </source>
</reference>
<gene>
    <name evidence="1" type="ORF">M9Y10_009632</name>
</gene>
<sequence length="124" mass="14147">MTGKLPVQFNDGSKTKTAFMQVAQDKGPAKIKIFESDSSKRPKNEIELTESYTEFSPQDPNRKTLLILTATQNYNIIFNNSTEAEEYLKIFNSKSNICQDASSVKALDDQILEIWPFPQNDLFF</sequence>
<evidence type="ECO:0000313" key="2">
    <source>
        <dbReference type="Proteomes" id="UP001470230"/>
    </source>
</evidence>
<evidence type="ECO:0000313" key="1">
    <source>
        <dbReference type="EMBL" id="KAK8866666.1"/>
    </source>
</evidence>
<dbReference type="EMBL" id="JAPFFF010000015">
    <property type="protein sequence ID" value="KAK8866666.1"/>
    <property type="molecule type" value="Genomic_DNA"/>
</dbReference>
<name>A0ABR2IR88_9EUKA</name>
<protein>
    <submittedName>
        <fullName evidence="1">Uncharacterized protein</fullName>
    </submittedName>
</protein>
<organism evidence="1 2">
    <name type="scientific">Tritrichomonas musculus</name>
    <dbReference type="NCBI Taxonomy" id="1915356"/>
    <lineage>
        <taxon>Eukaryota</taxon>
        <taxon>Metamonada</taxon>
        <taxon>Parabasalia</taxon>
        <taxon>Tritrichomonadida</taxon>
        <taxon>Tritrichomonadidae</taxon>
        <taxon>Tritrichomonas</taxon>
    </lineage>
</organism>
<dbReference type="Proteomes" id="UP001470230">
    <property type="component" value="Unassembled WGS sequence"/>
</dbReference>